<feature type="binding site" evidence="6">
    <location>
        <position position="32"/>
    </location>
    <ligand>
        <name>Zn(2+)</name>
        <dbReference type="ChEBI" id="CHEBI:29105"/>
        <note>catalytic</note>
    </ligand>
</feature>
<keyword evidence="1 6" id="KW-0645">Protease</keyword>
<dbReference type="GO" id="GO:0008270">
    <property type="term" value="F:zinc ion binding"/>
    <property type="evidence" value="ECO:0007669"/>
    <property type="project" value="UniProtKB-UniRule"/>
</dbReference>
<keyword evidence="5 6" id="KW-0482">Metalloprotease</keyword>
<evidence type="ECO:0000256" key="1">
    <source>
        <dbReference type="ARBA" id="ARBA00022670"/>
    </source>
</evidence>
<dbReference type="GO" id="GO:0006508">
    <property type="term" value="P:proteolysis"/>
    <property type="evidence" value="ECO:0007669"/>
    <property type="project" value="UniProtKB-KW"/>
</dbReference>
<dbReference type="PANTHER" id="PTHR10127:SF780">
    <property type="entry name" value="METALLOENDOPEPTIDASE"/>
    <property type="match status" value="1"/>
</dbReference>
<evidence type="ECO:0000256" key="5">
    <source>
        <dbReference type="ARBA" id="ARBA00023049"/>
    </source>
</evidence>
<dbReference type="InterPro" id="IPR017050">
    <property type="entry name" value="Metallopeptidase_nem"/>
</dbReference>
<feature type="binding site" evidence="6">
    <location>
        <position position="22"/>
    </location>
    <ligand>
        <name>Zn(2+)</name>
        <dbReference type="ChEBI" id="CHEBI:29105"/>
        <note>catalytic</note>
    </ligand>
</feature>
<dbReference type="Pfam" id="PF01400">
    <property type="entry name" value="Astacin"/>
    <property type="match status" value="1"/>
</dbReference>
<dbReference type="PROSITE" id="PS51864">
    <property type="entry name" value="ASTACIN"/>
    <property type="match status" value="1"/>
</dbReference>
<keyword evidence="2 6" id="KW-0479">Metal-binding</keyword>
<reference evidence="9 10" key="1">
    <citation type="submission" date="2013-05" db="EMBL/GenBank/DDBJ databases">
        <title>Draft genome of the parasitic nematode Anyclostoma ceylanicum.</title>
        <authorList>
            <person name="Mitreva M."/>
        </authorList>
    </citation>
    <scope>NUCLEOTIDE SEQUENCE [LARGE SCALE GENOMIC DNA]</scope>
</reference>
<dbReference type="InterPro" id="IPR024079">
    <property type="entry name" value="MetalloPept_cat_dom_sf"/>
</dbReference>
<dbReference type="MEROPS" id="M12.A40"/>
<dbReference type="Gene3D" id="3.40.390.10">
    <property type="entry name" value="Collagenase (Catalytic Domain)"/>
    <property type="match status" value="1"/>
</dbReference>
<accession>A0A0D6M9P1</accession>
<evidence type="ECO:0000259" key="8">
    <source>
        <dbReference type="PROSITE" id="PS51864"/>
    </source>
</evidence>
<keyword evidence="10" id="KW-1185">Reference proteome</keyword>
<keyword evidence="3 6" id="KW-0378">Hydrolase</keyword>
<evidence type="ECO:0000256" key="4">
    <source>
        <dbReference type="ARBA" id="ARBA00022833"/>
    </source>
</evidence>
<evidence type="ECO:0000256" key="6">
    <source>
        <dbReference type="PROSITE-ProRule" id="PRU01211"/>
    </source>
</evidence>
<dbReference type="InterPro" id="IPR001506">
    <property type="entry name" value="Peptidase_M12A"/>
</dbReference>
<dbReference type="AlphaFoldDB" id="A0A0D6M9P1"/>
<dbReference type="PRINTS" id="PR00480">
    <property type="entry name" value="ASTACIN"/>
</dbReference>
<protein>
    <recommendedName>
        <fullName evidence="7">Metalloendopeptidase</fullName>
        <ecNumber evidence="7">3.4.24.-</ecNumber>
    </recommendedName>
</protein>
<dbReference type="SUPFAM" id="SSF55486">
    <property type="entry name" value="Metalloproteases ('zincins'), catalytic domain"/>
    <property type="match status" value="1"/>
</dbReference>
<dbReference type="PROSITE" id="PS01186">
    <property type="entry name" value="EGF_2"/>
    <property type="match status" value="1"/>
</dbReference>
<feature type="active site" evidence="6">
    <location>
        <position position="23"/>
    </location>
</feature>
<organism evidence="9 10">
    <name type="scientific">Ancylostoma ceylanicum</name>
    <dbReference type="NCBI Taxonomy" id="53326"/>
    <lineage>
        <taxon>Eukaryota</taxon>
        <taxon>Metazoa</taxon>
        <taxon>Ecdysozoa</taxon>
        <taxon>Nematoda</taxon>
        <taxon>Chromadorea</taxon>
        <taxon>Rhabditida</taxon>
        <taxon>Rhabditina</taxon>
        <taxon>Rhabditomorpha</taxon>
        <taxon>Strongyloidea</taxon>
        <taxon>Ancylostomatidae</taxon>
        <taxon>Ancylostomatinae</taxon>
        <taxon>Ancylostoma</taxon>
    </lineage>
</organism>
<evidence type="ECO:0000256" key="2">
    <source>
        <dbReference type="ARBA" id="ARBA00022723"/>
    </source>
</evidence>
<evidence type="ECO:0000313" key="9">
    <source>
        <dbReference type="EMBL" id="EPB80218.1"/>
    </source>
</evidence>
<name>A0A0D6M9P1_9BILA</name>
<dbReference type="GO" id="GO:0018996">
    <property type="term" value="P:molting cycle, collagen and cuticulin-based cuticle"/>
    <property type="evidence" value="ECO:0007669"/>
    <property type="project" value="InterPro"/>
</dbReference>
<dbReference type="InterPro" id="IPR000742">
    <property type="entry name" value="EGF"/>
</dbReference>
<dbReference type="EC" id="3.4.24.-" evidence="7"/>
<evidence type="ECO:0000256" key="3">
    <source>
        <dbReference type="ARBA" id="ARBA00022801"/>
    </source>
</evidence>
<proteinExistence type="predicted"/>
<gene>
    <name evidence="9" type="ORF">ANCCEY_00620</name>
</gene>
<comment type="caution">
    <text evidence="6">Lacks conserved residue(s) required for the propagation of feature annotation.</text>
</comment>
<dbReference type="EMBL" id="KE124782">
    <property type="protein sequence ID" value="EPB80218.1"/>
    <property type="molecule type" value="Genomic_DNA"/>
</dbReference>
<dbReference type="PROSITE" id="PS00022">
    <property type="entry name" value="EGF_1"/>
    <property type="match status" value="1"/>
</dbReference>
<keyword evidence="4 6" id="KW-0862">Zinc</keyword>
<feature type="domain" description="Peptidase M12A" evidence="8">
    <location>
        <begin position="1"/>
        <end position="124"/>
    </location>
</feature>
<comment type="cofactor">
    <cofactor evidence="6 7">
        <name>Zn(2+)</name>
        <dbReference type="ChEBI" id="CHEBI:29105"/>
    </cofactor>
    <text evidence="6 7">Binds 1 zinc ion per subunit.</text>
</comment>
<evidence type="ECO:0000256" key="7">
    <source>
        <dbReference type="RuleBase" id="RU361183"/>
    </source>
</evidence>
<sequence length="268" mass="29739">MIGREQQLSLGDGCTLIGIVAHEFMHALGVWHMQMRDDRDNFVIIDLSSVPANLHGNFIKLNSADVISYNPYEYGSTMHYNAVAFSSTNSYTILPWDTPYTRTIGSRTITFYDIKTINDHYKCHDQCGAGSAVCLNGGEPNPRNCAICNCPAGYGGATCNERSVRHDYFKKFPTRPAGCGEALVATALWKVKQFTFGNAAITTHRDTYRECNHRVQAPAGKQIQIRITYMKTVPCSHGCHINSIEPKKANVSFEQSIALETAGMQDKT</sequence>
<evidence type="ECO:0000313" key="10">
    <source>
        <dbReference type="Proteomes" id="UP000054495"/>
    </source>
</evidence>
<dbReference type="GO" id="GO:0004222">
    <property type="term" value="F:metalloendopeptidase activity"/>
    <property type="evidence" value="ECO:0007669"/>
    <property type="project" value="UniProtKB-UniRule"/>
</dbReference>
<dbReference type="PANTHER" id="PTHR10127">
    <property type="entry name" value="DISCOIDIN, CUB, EGF, LAMININ , AND ZINC METALLOPROTEASE DOMAIN CONTAINING"/>
    <property type="match status" value="1"/>
</dbReference>
<feature type="binding site" evidence="6">
    <location>
        <position position="26"/>
    </location>
    <ligand>
        <name>Zn(2+)</name>
        <dbReference type="ChEBI" id="CHEBI:29105"/>
        <note>catalytic</note>
    </ligand>
</feature>
<dbReference type="PIRSF" id="PIRSF036365">
    <property type="entry name" value="Astacin_nematoda"/>
    <property type="match status" value="1"/>
</dbReference>
<dbReference type="Proteomes" id="UP000054495">
    <property type="component" value="Unassembled WGS sequence"/>
</dbReference>